<evidence type="ECO:0000313" key="2">
    <source>
        <dbReference type="EMBL" id="KGD72997.1"/>
    </source>
</evidence>
<keyword evidence="1" id="KW-1133">Transmembrane helix</keyword>
<sequence length="77" mass="9310">MIASQSKFPDNLNPGLLFCFFAESRGQYWFVKQYEDITLLRLVNKNIGAVYIYSVVHFAYFMLFTWRNRRFIQQFLP</sequence>
<keyword evidence="1" id="KW-0812">Transmembrane</keyword>
<feature type="transmembrane region" description="Helical" evidence="1">
    <location>
        <begin position="48"/>
        <end position="66"/>
    </location>
</feature>
<organism evidence="2 3">
    <name type="scientific">Tatumella morbirosei</name>
    <dbReference type="NCBI Taxonomy" id="642227"/>
    <lineage>
        <taxon>Bacteria</taxon>
        <taxon>Pseudomonadati</taxon>
        <taxon>Pseudomonadota</taxon>
        <taxon>Gammaproteobacteria</taxon>
        <taxon>Enterobacterales</taxon>
        <taxon>Erwiniaceae</taxon>
        <taxon>Tatumella</taxon>
    </lineage>
</organism>
<accession>A0A095T8F7</accession>
<keyword evidence="3" id="KW-1185">Reference proteome</keyword>
<reference evidence="2" key="1">
    <citation type="submission" date="2014-12" db="EMBL/GenBank/DDBJ databases">
        <title>The draft genome of the Tatumella morbirosei type strain, LMG23360T isolated from pineapple rot.</title>
        <authorList>
            <person name="Smits T.H."/>
            <person name="Palmer M."/>
            <person name="Venter S.N."/>
            <person name="Duffy B."/>
            <person name="Steenkamp E.T."/>
            <person name="Chan W.Y."/>
            <person name="Coutinho T.A."/>
            <person name="Coetzee M.P."/>
            <person name="De Maayer P."/>
        </authorList>
    </citation>
    <scope>NUCLEOTIDE SEQUENCE [LARGE SCALE GENOMIC DNA]</scope>
    <source>
        <strain evidence="2">LMG 23360</strain>
    </source>
</reference>
<protein>
    <submittedName>
        <fullName evidence="2">Uncharacterized protein</fullName>
    </submittedName>
</protein>
<keyword evidence="1" id="KW-0472">Membrane</keyword>
<comment type="caution">
    <text evidence="2">The sequence shown here is derived from an EMBL/GenBank/DDBJ whole genome shotgun (WGS) entry which is preliminary data.</text>
</comment>
<dbReference type="EMBL" id="JPKR02000003">
    <property type="protein sequence ID" value="KGD72997.1"/>
    <property type="molecule type" value="Genomic_DNA"/>
</dbReference>
<evidence type="ECO:0000313" key="3">
    <source>
        <dbReference type="Proteomes" id="UP000029577"/>
    </source>
</evidence>
<dbReference type="Proteomes" id="UP000029577">
    <property type="component" value="Unassembled WGS sequence"/>
</dbReference>
<evidence type="ECO:0000256" key="1">
    <source>
        <dbReference type="SAM" id="Phobius"/>
    </source>
</evidence>
<proteinExistence type="predicted"/>
<name>A0A095T8F7_9GAMM</name>
<dbReference type="AlphaFoldDB" id="A0A095T8F7"/>
<gene>
    <name evidence="2" type="ORF">HA49_12380</name>
</gene>